<gene>
    <name evidence="3" type="ORF">FHX64_000448</name>
</gene>
<organism evidence="3 4">
    <name type="scientific">Microbacter margulisiae</name>
    <dbReference type="NCBI Taxonomy" id="1350067"/>
    <lineage>
        <taxon>Bacteria</taxon>
        <taxon>Pseudomonadati</taxon>
        <taxon>Bacteroidota</taxon>
        <taxon>Bacteroidia</taxon>
        <taxon>Bacteroidales</taxon>
        <taxon>Porphyromonadaceae</taxon>
        <taxon>Microbacter</taxon>
    </lineage>
</organism>
<name>A0A7W5DPA3_9PORP</name>
<dbReference type="AlphaFoldDB" id="A0A7W5DPA3"/>
<evidence type="ECO:0000313" key="4">
    <source>
        <dbReference type="Proteomes" id="UP000544222"/>
    </source>
</evidence>
<keyword evidence="4" id="KW-1185">Reference proteome</keyword>
<evidence type="ECO:0000256" key="1">
    <source>
        <dbReference type="SAM" id="SignalP"/>
    </source>
</evidence>
<dbReference type="Proteomes" id="UP000544222">
    <property type="component" value="Unassembled WGS sequence"/>
</dbReference>
<reference evidence="3 4" key="1">
    <citation type="submission" date="2020-08" db="EMBL/GenBank/DDBJ databases">
        <title>Genomic Encyclopedia of Type Strains, Phase IV (KMG-IV): sequencing the most valuable type-strain genomes for metagenomic binning, comparative biology and taxonomic classification.</title>
        <authorList>
            <person name="Goeker M."/>
        </authorList>
    </citation>
    <scope>NUCLEOTIDE SEQUENCE [LARGE SCALE GENOMIC DNA]</scope>
    <source>
        <strain evidence="3 4">DSM 27471</strain>
    </source>
</reference>
<dbReference type="EMBL" id="JACHYB010000001">
    <property type="protein sequence ID" value="MBB3186285.1"/>
    <property type="molecule type" value="Genomic_DNA"/>
</dbReference>
<dbReference type="Gene3D" id="1.20.1260.10">
    <property type="match status" value="1"/>
</dbReference>
<dbReference type="InterPro" id="IPR009078">
    <property type="entry name" value="Ferritin-like_SF"/>
</dbReference>
<accession>A0A7W5DPA3</accession>
<keyword evidence="1" id="KW-0732">Signal</keyword>
<comment type="caution">
    <text evidence="3">The sequence shown here is derived from an EMBL/GenBank/DDBJ whole genome shotgun (WGS) entry which is preliminary data.</text>
</comment>
<feature type="chain" id="PRO_5031347524" description="DUF2202 domain-containing protein" evidence="1">
    <location>
        <begin position="30"/>
        <end position="257"/>
    </location>
</feature>
<evidence type="ECO:0000313" key="3">
    <source>
        <dbReference type="EMBL" id="MBB3186285.1"/>
    </source>
</evidence>
<dbReference type="InterPro" id="IPR012347">
    <property type="entry name" value="Ferritin-like"/>
</dbReference>
<dbReference type="CDD" id="cd01048">
    <property type="entry name" value="Ferritin_like_AB2"/>
    <property type="match status" value="1"/>
</dbReference>
<feature type="domain" description="DUF2202" evidence="2">
    <location>
        <begin position="73"/>
        <end position="230"/>
    </location>
</feature>
<proteinExistence type="predicted"/>
<dbReference type="Pfam" id="PF09968">
    <property type="entry name" value="DUF2202"/>
    <property type="match status" value="1"/>
</dbReference>
<sequence length="257" mass="29049">MKTKIEQRMMCWGLCAVNALLLMSCNQQDALKTSKPSYGNLIQVASDGSTTVLTNNLQAAFVATPSLSDSELALLLKIKEDEKLARDVYSNLSTAWSQPIFANIETAEERHLQAILTLLRFYNQPDTLVADMGVFSTPELTQLYQTFVSNGKASLVGAYQVGIQIEEMDIKDLMDGLASNPNTNIVTTFDNLLKASRNHLRAFYRQLSNLGIVYVPQYLSQEEYDSIVQSPMEQGNTYVLQNQYQYNYQYQYRHQGH</sequence>
<protein>
    <recommendedName>
        <fullName evidence="2">DUF2202 domain-containing protein</fullName>
    </recommendedName>
</protein>
<dbReference type="InterPro" id="IPR019243">
    <property type="entry name" value="DUF2202"/>
</dbReference>
<feature type="signal peptide" evidence="1">
    <location>
        <begin position="1"/>
        <end position="29"/>
    </location>
</feature>
<dbReference type="SUPFAM" id="SSF47240">
    <property type="entry name" value="Ferritin-like"/>
    <property type="match status" value="1"/>
</dbReference>
<dbReference type="PROSITE" id="PS51257">
    <property type="entry name" value="PROKAR_LIPOPROTEIN"/>
    <property type="match status" value="1"/>
</dbReference>
<dbReference type="RefSeq" id="WP_183412199.1">
    <property type="nucleotide sequence ID" value="NZ_JACHYB010000001.1"/>
</dbReference>
<evidence type="ECO:0000259" key="2">
    <source>
        <dbReference type="Pfam" id="PF09968"/>
    </source>
</evidence>